<evidence type="ECO:0000256" key="1">
    <source>
        <dbReference type="ARBA" id="ARBA00010558"/>
    </source>
</evidence>
<dbReference type="EMBL" id="FRBH01000001">
    <property type="protein sequence ID" value="SHK49280.1"/>
    <property type="molecule type" value="Genomic_DNA"/>
</dbReference>
<keyword evidence="2" id="KW-0732">Signal</keyword>
<dbReference type="RefSeq" id="WP_083580262.1">
    <property type="nucleotide sequence ID" value="NZ_BMFL01000022.1"/>
</dbReference>
<feature type="chain" id="PRO_5009920960" evidence="2">
    <location>
        <begin position="22"/>
        <end position="157"/>
    </location>
</feature>
<accession>A0A1M6SXA6</accession>
<dbReference type="Gene3D" id="2.60.40.550">
    <property type="entry name" value="Ecotin"/>
    <property type="match status" value="1"/>
</dbReference>
<dbReference type="InterPro" id="IPR005658">
    <property type="entry name" value="Prot_inh_ecotin"/>
</dbReference>
<keyword evidence="6" id="KW-1185">Reference proteome</keyword>
<evidence type="ECO:0000313" key="5">
    <source>
        <dbReference type="Proteomes" id="UP000184120"/>
    </source>
</evidence>
<proteinExistence type="inferred from homology"/>
<dbReference type="PANTHER" id="PTHR35890">
    <property type="match status" value="1"/>
</dbReference>
<dbReference type="GO" id="GO:0004867">
    <property type="term" value="F:serine-type endopeptidase inhibitor activity"/>
    <property type="evidence" value="ECO:0007669"/>
    <property type="project" value="InterPro"/>
</dbReference>
<dbReference type="Proteomes" id="UP000650994">
    <property type="component" value="Unassembled WGS sequence"/>
</dbReference>
<sequence>MKSMTRVFSVLFLLFATLSFAQQKSENDYSMYPQKVDGYQQKMIFLKKMSNEDNYRVEIFVGKNAQVDVCNNFFLMGDFQEKDVEGWGYNYYQFSSKGDIGGTLMGCADNKKVEKTIFAQTLHVRYNSKLPVVVYIPEGYVLKYRIWKADKKLITVK</sequence>
<reference evidence="6" key="4">
    <citation type="journal article" date="2019" name="Int. J. Syst. Evol. Microbiol.">
        <title>The Global Catalogue of Microorganisms (GCM) 10K type strain sequencing project: providing services to taxonomists for standard genome sequencing and annotation.</title>
        <authorList>
            <consortium name="The Broad Institute Genomics Platform"/>
            <consortium name="The Broad Institute Genome Sequencing Center for Infectious Disease"/>
            <person name="Wu L."/>
            <person name="Ma J."/>
        </authorList>
    </citation>
    <scope>NUCLEOTIDE SEQUENCE [LARGE SCALE GENOMIC DNA]</scope>
    <source>
        <strain evidence="6">CGMCC 1.12707</strain>
    </source>
</reference>
<comment type="similarity">
    <text evidence="1">Belongs to the protease inhibitor I11 (ecotin) family.</text>
</comment>
<dbReference type="AlphaFoldDB" id="A0A1M6SXA6"/>
<dbReference type="PANTHER" id="PTHR35890:SF3">
    <property type="entry name" value="ECOTIN"/>
    <property type="match status" value="1"/>
</dbReference>
<protein>
    <submittedName>
        <fullName evidence="4">Ecotin</fullName>
    </submittedName>
</protein>
<feature type="signal peptide" evidence="2">
    <location>
        <begin position="1"/>
        <end position="21"/>
    </location>
</feature>
<evidence type="ECO:0000256" key="2">
    <source>
        <dbReference type="SAM" id="SignalP"/>
    </source>
</evidence>
<dbReference type="Proteomes" id="UP000184120">
    <property type="component" value="Unassembled WGS sequence"/>
</dbReference>
<dbReference type="SUPFAM" id="SSF49772">
    <property type="entry name" value="Ecotin, trypsin inhibitor"/>
    <property type="match status" value="1"/>
</dbReference>
<name>A0A1M6SXA6_9FLAO</name>
<reference evidence="3" key="5">
    <citation type="submission" date="2024-05" db="EMBL/GenBank/DDBJ databases">
        <authorList>
            <person name="Sun Q."/>
            <person name="Zhou Y."/>
        </authorList>
    </citation>
    <scope>NUCLEOTIDE SEQUENCE</scope>
    <source>
        <strain evidence="3">CGMCC 1.12707</strain>
    </source>
</reference>
<dbReference type="OrthoDB" id="997196at2"/>
<reference evidence="5" key="2">
    <citation type="submission" date="2016-11" db="EMBL/GenBank/DDBJ databases">
        <authorList>
            <person name="Varghese N."/>
            <person name="Submissions S."/>
        </authorList>
    </citation>
    <scope>NUCLEOTIDE SEQUENCE [LARGE SCALE GENOMIC DNA]</scope>
    <source>
        <strain evidence="5">DSM 27989</strain>
    </source>
</reference>
<dbReference type="EMBL" id="BMFL01000022">
    <property type="protein sequence ID" value="GGF08994.1"/>
    <property type="molecule type" value="Genomic_DNA"/>
</dbReference>
<dbReference type="Pfam" id="PF03974">
    <property type="entry name" value="Ecotin"/>
    <property type="match status" value="1"/>
</dbReference>
<dbReference type="InterPro" id="IPR036198">
    <property type="entry name" value="Ecotin_sf"/>
</dbReference>
<evidence type="ECO:0000313" key="3">
    <source>
        <dbReference type="EMBL" id="GGF08994.1"/>
    </source>
</evidence>
<organism evidence="4 5">
    <name type="scientific">Chishuiella changwenlii</name>
    <dbReference type="NCBI Taxonomy" id="1434701"/>
    <lineage>
        <taxon>Bacteria</taxon>
        <taxon>Pseudomonadati</taxon>
        <taxon>Bacteroidota</taxon>
        <taxon>Flavobacteriia</taxon>
        <taxon>Flavobacteriales</taxon>
        <taxon>Weeksellaceae</taxon>
        <taxon>Chishuiella</taxon>
    </lineage>
</organism>
<evidence type="ECO:0000313" key="4">
    <source>
        <dbReference type="EMBL" id="SHK49280.1"/>
    </source>
</evidence>
<reference evidence="4" key="3">
    <citation type="submission" date="2016-11" db="EMBL/GenBank/DDBJ databases">
        <authorList>
            <person name="Jaros S."/>
            <person name="Januszkiewicz K."/>
            <person name="Wedrychowicz H."/>
        </authorList>
    </citation>
    <scope>NUCLEOTIDE SEQUENCE [LARGE SCALE GENOMIC DNA]</scope>
    <source>
        <strain evidence="4">DSM 27989</strain>
    </source>
</reference>
<reference evidence="3" key="1">
    <citation type="journal article" date="2014" name="Int. J. Syst. Evol. Microbiol.">
        <title>Complete genome of a new Firmicutes species belonging to the dominant human colonic microbiota ('Ruminococcus bicirculans') reveals two chromosomes and a selective capacity to utilize plant glucans.</title>
        <authorList>
            <consortium name="NISC Comparative Sequencing Program"/>
            <person name="Wegmann U."/>
            <person name="Louis P."/>
            <person name="Goesmann A."/>
            <person name="Henrissat B."/>
            <person name="Duncan S.H."/>
            <person name="Flint H.J."/>
        </authorList>
    </citation>
    <scope>NUCLEOTIDE SEQUENCE</scope>
    <source>
        <strain evidence="3">CGMCC 1.12707</strain>
    </source>
</reference>
<evidence type="ECO:0000313" key="6">
    <source>
        <dbReference type="Proteomes" id="UP000650994"/>
    </source>
</evidence>
<gene>
    <name evidence="3" type="primary">eco</name>
    <name evidence="3" type="ORF">GCM10010984_27670</name>
    <name evidence="4" type="ORF">SAMN05443634_101160</name>
</gene>